<evidence type="ECO:0000313" key="2">
    <source>
        <dbReference type="Proteomes" id="UP000002497"/>
    </source>
</evidence>
<gene>
    <name evidence="1" type="ORF">CPSG_02521</name>
</gene>
<dbReference type="HOGENOM" id="CLU_2236362_0_0_1"/>
<reference evidence="2" key="2">
    <citation type="submission" date="2010-03" db="EMBL/GenBank/DDBJ databases">
        <title>The genome sequence of Coccidioides posadasii strain Silveira.</title>
        <authorList>
            <consortium name="The Broad Institute Genome Sequencing Center for Infectious Disease"/>
            <person name="Neafsey D."/>
            <person name="Orbach M."/>
            <person name="Henn M.R."/>
            <person name="Cole G.T."/>
            <person name="Galgiani J."/>
            <person name="Gardner M.J."/>
            <person name="Kirkland T.N."/>
            <person name="Taylor J.W."/>
            <person name="Young S.K."/>
            <person name="Zeng Q."/>
            <person name="Koehrsen M."/>
            <person name="Alvarado L."/>
            <person name="Berlin A."/>
            <person name="Borenstein D."/>
            <person name="Chapman S.B."/>
            <person name="Chen Z."/>
            <person name="Engels R."/>
            <person name="Freedman E."/>
            <person name="Gellesch M."/>
            <person name="Goldberg J."/>
            <person name="Griggs A."/>
            <person name="Gujja S."/>
            <person name="Heilman E."/>
            <person name="Heiman D."/>
            <person name="Howarth C."/>
            <person name="Jen D."/>
            <person name="Larson L."/>
            <person name="Mehta T."/>
            <person name="Neiman D."/>
            <person name="Park D."/>
            <person name="Pearson M."/>
            <person name="Richards J."/>
            <person name="Roberts A."/>
            <person name="Saif S."/>
            <person name="Shea T."/>
            <person name="Shenoy N."/>
            <person name="Sisk P."/>
            <person name="Stolte C."/>
            <person name="Sykes S."/>
            <person name="Walk T."/>
            <person name="White J."/>
            <person name="Yandava C."/>
            <person name="Haas B."/>
            <person name="Nusbaum C."/>
            <person name="Birren B."/>
        </authorList>
    </citation>
    <scope>NUCLEOTIDE SEQUENCE [LARGE SCALE GENOMIC DNA]</scope>
    <source>
        <strain evidence="2">RMSCC 757 / Silveira</strain>
    </source>
</reference>
<name>E9CXK1_COCPS</name>
<dbReference type="Proteomes" id="UP000002497">
    <property type="component" value="Unassembled WGS sequence"/>
</dbReference>
<organism evidence="2">
    <name type="scientific">Coccidioides posadasii (strain RMSCC 757 / Silveira)</name>
    <name type="common">Valley fever fungus</name>
    <dbReference type="NCBI Taxonomy" id="443226"/>
    <lineage>
        <taxon>Eukaryota</taxon>
        <taxon>Fungi</taxon>
        <taxon>Dikarya</taxon>
        <taxon>Ascomycota</taxon>
        <taxon>Pezizomycotina</taxon>
        <taxon>Eurotiomycetes</taxon>
        <taxon>Eurotiomycetidae</taxon>
        <taxon>Onygenales</taxon>
        <taxon>Onygenaceae</taxon>
        <taxon>Coccidioides</taxon>
    </lineage>
</organism>
<dbReference type="AlphaFoldDB" id="E9CXK1"/>
<accession>E9CXK1</accession>
<reference evidence="2" key="1">
    <citation type="journal article" date="2010" name="Genome Res.">
        <title>Population genomic sequencing of Coccidioides fungi reveals recent hybridization and transposon control.</title>
        <authorList>
            <person name="Neafsey D.E."/>
            <person name="Barker B.M."/>
            <person name="Sharpton T.J."/>
            <person name="Stajich J.E."/>
            <person name="Park D.J."/>
            <person name="Whiston E."/>
            <person name="Hung C.-Y."/>
            <person name="McMahan C."/>
            <person name="White J."/>
            <person name="Sykes S."/>
            <person name="Heiman D."/>
            <person name="Young S."/>
            <person name="Zeng Q."/>
            <person name="Abouelleil A."/>
            <person name="Aftuck L."/>
            <person name="Bessette D."/>
            <person name="Brown A."/>
            <person name="FitzGerald M."/>
            <person name="Lui A."/>
            <person name="Macdonald J.P."/>
            <person name="Priest M."/>
            <person name="Orbach M.J."/>
            <person name="Galgiani J.N."/>
            <person name="Kirkland T.N."/>
            <person name="Cole G.T."/>
            <person name="Birren B.W."/>
            <person name="Henn M.R."/>
            <person name="Taylor J.W."/>
            <person name="Rounsley S.D."/>
        </authorList>
    </citation>
    <scope>NUCLEOTIDE SEQUENCE [LARGE SCALE GENOMIC DNA]</scope>
    <source>
        <strain evidence="2">RMSCC 757 / Silveira</strain>
    </source>
</reference>
<proteinExistence type="predicted"/>
<protein>
    <submittedName>
        <fullName evidence="1">Uncharacterized protein</fullName>
    </submittedName>
</protein>
<dbReference type="VEuPathDB" id="FungiDB:CPSG_02521"/>
<sequence length="105" mass="12140">MRIIMRTLQAEGSFTDSAHPTHRAREFIGRAPRKATRYMRDRPRDMEILCRISGSELLESFFMVPALLPSLQWWSKLERVPFSNALIGRKNVSFEGHLALMPPGR</sequence>
<dbReference type="EMBL" id="GL636488">
    <property type="protein sequence ID" value="EFW20678.1"/>
    <property type="molecule type" value="Genomic_DNA"/>
</dbReference>
<evidence type="ECO:0000313" key="1">
    <source>
        <dbReference type="EMBL" id="EFW20678.1"/>
    </source>
</evidence>
<keyword evidence="2" id="KW-1185">Reference proteome</keyword>